<dbReference type="Proteomes" id="UP000682733">
    <property type="component" value="Unassembled WGS sequence"/>
</dbReference>
<name>A0A8S2DJZ2_9BILA</name>
<protein>
    <submittedName>
        <fullName evidence="1">Uncharacterized protein</fullName>
    </submittedName>
</protein>
<proteinExistence type="predicted"/>
<dbReference type="EMBL" id="CAJNOK010004064">
    <property type="protein sequence ID" value="CAF0924791.1"/>
    <property type="molecule type" value="Genomic_DNA"/>
</dbReference>
<gene>
    <name evidence="1" type="ORF">OVA965_LOCUS10820</name>
    <name evidence="2" type="ORF">TMI583_LOCUS10816</name>
</gene>
<comment type="caution">
    <text evidence="1">The sequence shown here is derived from an EMBL/GenBank/DDBJ whole genome shotgun (WGS) entry which is preliminary data.</text>
</comment>
<evidence type="ECO:0000313" key="1">
    <source>
        <dbReference type="EMBL" id="CAF0924791.1"/>
    </source>
</evidence>
<dbReference type="Proteomes" id="UP000677228">
    <property type="component" value="Unassembled WGS sequence"/>
</dbReference>
<sequence>MLRRHWVTETYKSQTDLDKIVNQYDVPRFRTEFTTIEDFQLRRNIRYFDIENDPKKDLLPIDGYQQMPIVSLGEAVVPLEPIILDIRRQAQIAKQNSHSSKYNLTQDESALIYLYTLEWEPHSECLYVRVNQTLRSDDREQSKPWFLYLKLVLTALNKLKSVQRTVWRGIKVDLRKEYQFTKCYT</sequence>
<evidence type="ECO:0000313" key="3">
    <source>
        <dbReference type="Proteomes" id="UP000677228"/>
    </source>
</evidence>
<dbReference type="EMBL" id="CAJOBA010004066">
    <property type="protein sequence ID" value="CAF3701897.1"/>
    <property type="molecule type" value="Genomic_DNA"/>
</dbReference>
<dbReference type="SUPFAM" id="SSF56399">
    <property type="entry name" value="ADP-ribosylation"/>
    <property type="match status" value="1"/>
</dbReference>
<evidence type="ECO:0000313" key="2">
    <source>
        <dbReference type="EMBL" id="CAF3701897.1"/>
    </source>
</evidence>
<accession>A0A8S2DJZ2</accession>
<reference evidence="1" key="1">
    <citation type="submission" date="2021-02" db="EMBL/GenBank/DDBJ databases">
        <authorList>
            <person name="Nowell W R."/>
        </authorList>
    </citation>
    <scope>NUCLEOTIDE SEQUENCE</scope>
</reference>
<dbReference type="Gene3D" id="3.90.176.10">
    <property type="entry name" value="Toxin ADP-ribosyltransferase, Chain A, domain 1"/>
    <property type="match status" value="1"/>
</dbReference>
<organism evidence="1 3">
    <name type="scientific">Didymodactylos carnosus</name>
    <dbReference type="NCBI Taxonomy" id="1234261"/>
    <lineage>
        <taxon>Eukaryota</taxon>
        <taxon>Metazoa</taxon>
        <taxon>Spiralia</taxon>
        <taxon>Gnathifera</taxon>
        <taxon>Rotifera</taxon>
        <taxon>Eurotatoria</taxon>
        <taxon>Bdelloidea</taxon>
        <taxon>Philodinida</taxon>
        <taxon>Philodinidae</taxon>
        <taxon>Didymodactylos</taxon>
    </lineage>
</organism>
<dbReference type="AlphaFoldDB" id="A0A8S2DJZ2"/>